<dbReference type="EMBL" id="FZPC01000036">
    <property type="protein sequence ID" value="SNT49340.1"/>
    <property type="molecule type" value="Genomic_DNA"/>
</dbReference>
<gene>
    <name evidence="2" type="ORF">SAMN05216189_107112</name>
    <name evidence="3" type="ORF">SAMN06295949_13612</name>
</gene>
<reference evidence="3 4" key="2">
    <citation type="submission" date="2017-06" db="EMBL/GenBank/DDBJ databases">
        <authorList>
            <person name="Varghese N."/>
            <person name="Submissions S."/>
        </authorList>
    </citation>
    <scope>NUCLEOTIDE SEQUENCE [LARGE SCALE GENOMIC DNA]</scope>
    <source>
        <strain evidence="3 4">RLD-1</strain>
    </source>
</reference>
<keyword evidence="1" id="KW-0472">Membrane</keyword>
<keyword evidence="1" id="KW-0812">Transmembrane</keyword>
<feature type="transmembrane region" description="Helical" evidence="1">
    <location>
        <begin position="74"/>
        <end position="94"/>
    </location>
</feature>
<keyword evidence="1" id="KW-1133">Transmembrane helix</keyword>
<proteinExistence type="predicted"/>
<feature type="transmembrane region" description="Helical" evidence="1">
    <location>
        <begin position="149"/>
        <end position="168"/>
    </location>
</feature>
<dbReference type="AlphaFoldDB" id="A0A239N3L7"/>
<dbReference type="Proteomes" id="UP000199693">
    <property type="component" value="Unassembled WGS sequence"/>
</dbReference>
<organism evidence="2 5">
    <name type="scientific">Pseudomonas delhiensis</name>
    <dbReference type="NCBI Taxonomy" id="366289"/>
    <lineage>
        <taxon>Bacteria</taxon>
        <taxon>Pseudomonadati</taxon>
        <taxon>Pseudomonadota</taxon>
        <taxon>Gammaproteobacteria</taxon>
        <taxon>Pseudomonadales</taxon>
        <taxon>Pseudomonadaceae</taxon>
        <taxon>Pseudomonas</taxon>
    </lineage>
</organism>
<name>A0A239N3L7_9PSED</name>
<evidence type="ECO:0000256" key="1">
    <source>
        <dbReference type="SAM" id="Phobius"/>
    </source>
</evidence>
<evidence type="ECO:0000313" key="5">
    <source>
        <dbReference type="Proteomes" id="UP000199693"/>
    </source>
</evidence>
<keyword evidence="4" id="KW-1185">Reference proteome</keyword>
<accession>A0A239N3L7</accession>
<feature type="transmembrane region" description="Helical" evidence="1">
    <location>
        <begin position="175"/>
        <end position="195"/>
    </location>
</feature>
<feature type="transmembrane region" description="Helical" evidence="1">
    <location>
        <begin position="106"/>
        <end position="123"/>
    </location>
</feature>
<dbReference type="Proteomes" id="UP000198309">
    <property type="component" value="Unassembled WGS sequence"/>
</dbReference>
<protein>
    <submittedName>
        <fullName evidence="2">Uncharacterized protein</fullName>
    </submittedName>
</protein>
<evidence type="ECO:0000313" key="4">
    <source>
        <dbReference type="Proteomes" id="UP000198309"/>
    </source>
</evidence>
<evidence type="ECO:0000313" key="3">
    <source>
        <dbReference type="EMBL" id="SNT49340.1"/>
    </source>
</evidence>
<evidence type="ECO:0000313" key="2">
    <source>
        <dbReference type="EMBL" id="SDL11183.1"/>
    </source>
</evidence>
<feature type="transmembrane region" description="Helical" evidence="1">
    <location>
        <begin position="21"/>
        <end position="54"/>
    </location>
</feature>
<dbReference type="RefSeq" id="WP_089394244.1">
    <property type="nucleotide sequence ID" value="NZ_FNEC01000071.1"/>
</dbReference>
<dbReference type="EMBL" id="FNEC01000071">
    <property type="protein sequence ID" value="SDL11183.1"/>
    <property type="molecule type" value="Genomic_DNA"/>
</dbReference>
<sequence length="246" mass="27711">MDIRLKDRMLTPDPNRFFRQLLSGLLCWVLIGGAAVGLMPMLLLPYLLICMWAFVRFLRVSCVSERFLDFASTALINWLAVCPMLGLVMGIAAFQRLGGQPQLQALGMALVPSGLTIAAYWLVGLRRKFTSPFQVRHEQVSYSEDDKSLGAWTGGIVAALSATVMAMLGEPADKAHVALWLYGFFAVTSLYYVYYLRNAIPALKSLASQERSRAKPFIFENLPQIRAWRQRFWLARLIAWLSRTLG</sequence>
<reference evidence="2 5" key="1">
    <citation type="submission" date="2016-10" db="EMBL/GenBank/DDBJ databases">
        <authorList>
            <person name="de Groot N.N."/>
        </authorList>
    </citation>
    <scope>NUCLEOTIDE SEQUENCE [LARGE SCALE GENOMIC DNA]</scope>
    <source>
        <strain evidence="2 5">CCM 7361</strain>
    </source>
</reference>